<feature type="domain" description="N-acetyltransferase" evidence="1">
    <location>
        <begin position="4"/>
        <end position="168"/>
    </location>
</feature>
<name>A0A918US80_9CAUL</name>
<comment type="caution">
    <text evidence="2">The sequence shown here is derived from an EMBL/GenBank/DDBJ whole genome shotgun (WGS) entry which is preliminary data.</text>
</comment>
<dbReference type="InterPro" id="IPR052742">
    <property type="entry name" value="Mito_N-acetyltransferase"/>
</dbReference>
<dbReference type="Proteomes" id="UP000662572">
    <property type="component" value="Unassembled WGS sequence"/>
</dbReference>
<dbReference type="PANTHER" id="PTHR43138:SF1">
    <property type="entry name" value="N-ACETYLTRANSFERASE ACA1"/>
    <property type="match status" value="1"/>
</dbReference>
<dbReference type="PROSITE" id="PS51186">
    <property type="entry name" value="GNAT"/>
    <property type="match status" value="1"/>
</dbReference>
<dbReference type="Pfam" id="PF00583">
    <property type="entry name" value="Acetyltransf_1"/>
    <property type="match status" value="1"/>
</dbReference>
<dbReference type="GO" id="GO:0016747">
    <property type="term" value="F:acyltransferase activity, transferring groups other than amino-acyl groups"/>
    <property type="evidence" value="ECO:0007669"/>
    <property type="project" value="InterPro"/>
</dbReference>
<dbReference type="Gene3D" id="3.40.630.30">
    <property type="match status" value="1"/>
</dbReference>
<evidence type="ECO:0000313" key="2">
    <source>
        <dbReference type="EMBL" id="GGZ29793.1"/>
    </source>
</evidence>
<keyword evidence="3" id="KW-1185">Reference proteome</keyword>
<evidence type="ECO:0000259" key="1">
    <source>
        <dbReference type="PROSITE" id="PS51186"/>
    </source>
</evidence>
<evidence type="ECO:0000313" key="3">
    <source>
        <dbReference type="Proteomes" id="UP000662572"/>
    </source>
</evidence>
<reference evidence="2" key="2">
    <citation type="submission" date="2020-09" db="EMBL/GenBank/DDBJ databases">
        <authorList>
            <person name="Sun Q."/>
            <person name="Kim S."/>
        </authorList>
    </citation>
    <scope>NUCLEOTIDE SEQUENCE</scope>
    <source>
        <strain evidence="2">KCTC 32296</strain>
    </source>
</reference>
<dbReference type="EMBL" id="BMZB01000001">
    <property type="protein sequence ID" value="GGZ29793.1"/>
    <property type="molecule type" value="Genomic_DNA"/>
</dbReference>
<dbReference type="InterPro" id="IPR000182">
    <property type="entry name" value="GNAT_dom"/>
</dbReference>
<proteinExistence type="predicted"/>
<organism evidence="2 3">
    <name type="scientific">Asticcacaulis endophyticus</name>
    <dbReference type="NCBI Taxonomy" id="1395890"/>
    <lineage>
        <taxon>Bacteria</taxon>
        <taxon>Pseudomonadati</taxon>
        <taxon>Pseudomonadota</taxon>
        <taxon>Alphaproteobacteria</taxon>
        <taxon>Caulobacterales</taxon>
        <taxon>Caulobacteraceae</taxon>
        <taxon>Asticcacaulis</taxon>
    </lineage>
</organism>
<sequence>MAGMNIRPATTADHDAIWSILEPVIRAGDTYALPRDWSREQTLNYWFGVGHYVFVAETDGQIHSGQILGTYYLKANQKGGGAHVANCGYMTAVHATGKGVARAMCQHSLEVAKDMGFAAMQFNFVVSTNTRAVALWHGLGFQTLTRLPDAFDHPVEGLVDALVMFRKL</sequence>
<dbReference type="SUPFAM" id="SSF55729">
    <property type="entry name" value="Acyl-CoA N-acyltransferases (Nat)"/>
    <property type="match status" value="1"/>
</dbReference>
<gene>
    <name evidence="2" type="ORF">GCM10011273_14840</name>
</gene>
<protein>
    <submittedName>
        <fullName evidence="2">Acetyltransferase</fullName>
    </submittedName>
</protein>
<dbReference type="AlphaFoldDB" id="A0A918US80"/>
<dbReference type="InterPro" id="IPR016181">
    <property type="entry name" value="Acyl_CoA_acyltransferase"/>
</dbReference>
<dbReference type="PANTHER" id="PTHR43138">
    <property type="entry name" value="ACETYLTRANSFERASE, GNAT FAMILY"/>
    <property type="match status" value="1"/>
</dbReference>
<reference evidence="2" key="1">
    <citation type="journal article" date="2014" name="Int. J. Syst. Evol. Microbiol.">
        <title>Complete genome sequence of Corynebacterium casei LMG S-19264T (=DSM 44701T), isolated from a smear-ripened cheese.</title>
        <authorList>
            <consortium name="US DOE Joint Genome Institute (JGI-PGF)"/>
            <person name="Walter F."/>
            <person name="Albersmeier A."/>
            <person name="Kalinowski J."/>
            <person name="Ruckert C."/>
        </authorList>
    </citation>
    <scope>NUCLEOTIDE SEQUENCE</scope>
    <source>
        <strain evidence="2">KCTC 32296</strain>
    </source>
</reference>
<accession>A0A918US80</accession>